<name>A0A369P2E1_9ACTN</name>
<dbReference type="Proteomes" id="UP000253805">
    <property type="component" value="Unassembled WGS sequence"/>
</dbReference>
<sequence length="324" mass="36330">MRLILFGISAFSYWLCAPSAPDASCKVPAKILKNCEPVLEALRHLEGIFPFLPRPYHVSTTSHAKRPLSEAICHLVVRMPKGKDFCRVESGVFVSCPELCFVQLAQSLSFHELVRAGNVLCGRFYLDAGKGGELGQREPLTSKRRIEAFLRANPGIKGVKEARRALPWVTEGAASPPEAFLAMVFGLPYRYGGFQLSDLAVNRRLRPSHKAQQIARRTTLVPDILFADARLAIEYDSTAEHTSSSQLTRDAQKRLALEADGYKVVTVTAGQIGSSGEMRRIAEQCYRRRGKRFRPQSKEFANQQALLFRMGWSLEDYCLKEQPR</sequence>
<comment type="caution">
    <text evidence="1">The sequence shown here is derived from an EMBL/GenBank/DDBJ whole genome shotgun (WGS) entry which is preliminary data.</text>
</comment>
<gene>
    <name evidence="1" type="ORF">C1850_06055</name>
</gene>
<evidence type="ECO:0000313" key="1">
    <source>
        <dbReference type="EMBL" id="RDC44642.1"/>
    </source>
</evidence>
<evidence type="ECO:0000313" key="2">
    <source>
        <dbReference type="Proteomes" id="UP000253805"/>
    </source>
</evidence>
<dbReference type="EMBL" id="PPUT01000013">
    <property type="protein sequence ID" value="RDC44642.1"/>
    <property type="molecule type" value="Genomic_DNA"/>
</dbReference>
<dbReference type="Gene3D" id="3.40.960.10">
    <property type="entry name" value="VSR Endonuclease"/>
    <property type="match status" value="1"/>
</dbReference>
<organism evidence="1 2">
    <name type="scientific">Adlercreutzia equolifaciens subsp. celatus</name>
    <dbReference type="NCBI Taxonomy" id="394340"/>
    <lineage>
        <taxon>Bacteria</taxon>
        <taxon>Bacillati</taxon>
        <taxon>Actinomycetota</taxon>
        <taxon>Coriobacteriia</taxon>
        <taxon>Eggerthellales</taxon>
        <taxon>Eggerthellaceae</taxon>
        <taxon>Adlercreutzia</taxon>
    </lineage>
</organism>
<proteinExistence type="predicted"/>
<protein>
    <submittedName>
        <fullName evidence="1">Uncharacterized protein</fullName>
    </submittedName>
</protein>
<reference evidence="1 2" key="1">
    <citation type="journal article" date="2018" name="Elife">
        <title>Discovery and characterization of a prevalent human gut bacterial enzyme sufficient for the inactivation of a family of plant toxins.</title>
        <authorList>
            <person name="Koppel N."/>
            <person name="Bisanz J.E."/>
            <person name="Pandelia M.E."/>
            <person name="Turnbaugh P.J."/>
            <person name="Balskus E.P."/>
        </authorList>
    </citation>
    <scope>NUCLEOTIDE SEQUENCE [LARGE SCALE GENOMIC DNA]</scope>
    <source>
        <strain evidence="1 2">OB21 GAM 11</strain>
    </source>
</reference>
<dbReference type="AlphaFoldDB" id="A0A369P2E1"/>
<accession>A0A369P2E1</accession>